<dbReference type="EMBL" id="CM023481">
    <property type="protein sequence ID" value="KAH6947524.1"/>
    <property type="molecule type" value="Genomic_DNA"/>
</dbReference>
<evidence type="ECO:0000313" key="1">
    <source>
        <dbReference type="EMBL" id="KAH6947524.1"/>
    </source>
</evidence>
<protein>
    <submittedName>
        <fullName evidence="1">Uncharacterized protein</fullName>
    </submittedName>
</protein>
<evidence type="ECO:0000313" key="2">
    <source>
        <dbReference type="Proteomes" id="UP000821845"/>
    </source>
</evidence>
<dbReference type="Proteomes" id="UP000821845">
    <property type="component" value="Chromosome 1"/>
</dbReference>
<keyword evidence="2" id="KW-1185">Reference proteome</keyword>
<accession>A0ACB7TND5</accession>
<organism evidence="1 2">
    <name type="scientific">Hyalomma asiaticum</name>
    <name type="common">Tick</name>
    <dbReference type="NCBI Taxonomy" id="266040"/>
    <lineage>
        <taxon>Eukaryota</taxon>
        <taxon>Metazoa</taxon>
        <taxon>Ecdysozoa</taxon>
        <taxon>Arthropoda</taxon>
        <taxon>Chelicerata</taxon>
        <taxon>Arachnida</taxon>
        <taxon>Acari</taxon>
        <taxon>Parasitiformes</taxon>
        <taxon>Ixodida</taxon>
        <taxon>Ixodoidea</taxon>
        <taxon>Ixodidae</taxon>
        <taxon>Hyalomminae</taxon>
        <taxon>Hyalomma</taxon>
    </lineage>
</organism>
<proteinExistence type="predicted"/>
<reference evidence="1" key="1">
    <citation type="submission" date="2020-05" db="EMBL/GenBank/DDBJ databases">
        <title>Large-scale comparative analyses of tick genomes elucidate their genetic diversity and vector capacities.</title>
        <authorList>
            <person name="Jia N."/>
            <person name="Wang J."/>
            <person name="Shi W."/>
            <person name="Du L."/>
            <person name="Sun Y."/>
            <person name="Zhan W."/>
            <person name="Jiang J."/>
            <person name="Wang Q."/>
            <person name="Zhang B."/>
            <person name="Ji P."/>
            <person name="Sakyi L.B."/>
            <person name="Cui X."/>
            <person name="Yuan T."/>
            <person name="Jiang B."/>
            <person name="Yang W."/>
            <person name="Lam T.T.-Y."/>
            <person name="Chang Q."/>
            <person name="Ding S."/>
            <person name="Wang X."/>
            <person name="Zhu J."/>
            <person name="Ruan X."/>
            <person name="Zhao L."/>
            <person name="Wei J."/>
            <person name="Que T."/>
            <person name="Du C."/>
            <person name="Cheng J."/>
            <person name="Dai P."/>
            <person name="Han X."/>
            <person name="Huang E."/>
            <person name="Gao Y."/>
            <person name="Liu J."/>
            <person name="Shao H."/>
            <person name="Ye R."/>
            <person name="Li L."/>
            <person name="Wei W."/>
            <person name="Wang X."/>
            <person name="Wang C."/>
            <person name="Yang T."/>
            <person name="Huo Q."/>
            <person name="Li W."/>
            <person name="Guo W."/>
            <person name="Chen H."/>
            <person name="Zhou L."/>
            <person name="Ni X."/>
            <person name="Tian J."/>
            <person name="Zhou Y."/>
            <person name="Sheng Y."/>
            <person name="Liu T."/>
            <person name="Pan Y."/>
            <person name="Xia L."/>
            <person name="Li J."/>
            <person name="Zhao F."/>
            <person name="Cao W."/>
        </authorList>
    </citation>
    <scope>NUCLEOTIDE SEQUENCE</scope>
    <source>
        <strain evidence="1">Hyas-2018</strain>
    </source>
</reference>
<gene>
    <name evidence="1" type="ORF">HPB50_019600</name>
</gene>
<sequence>MGAPPFASVKPLKHDRGGFSRATTEYRNRDLCNRGATHGSSGLQTQQEVNDRDLNTTRDRARCQQRNASTSGQPIAVRKSRHPPQLRLTQEKSRRSPSSEGARRRPLTHFTCHSAYHLASGVFGLKRRQAPDNTAAYQCPSSPYNHGCRRTVVERPPRPRRLSSGIIPTSISSRNLPQQCALTVRSH</sequence>
<name>A0ACB7TND5_HYAAI</name>
<comment type="caution">
    <text evidence="1">The sequence shown here is derived from an EMBL/GenBank/DDBJ whole genome shotgun (WGS) entry which is preliminary data.</text>
</comment>